<sequence length="404" mass="45884">MVQYFIFQIIYGMIFRFFQIMAGLNMMMTDEEHEQMVVFDRDISELLQRYSDKPTNIKMKIGYYLVNKAHMVLSSIYNIQLNEHDYSINHSSTSEPKRKRSSEDTPQPSTSHHARSQQSTSHGSHQKSSCSACGCEENEMLFSCAQNKLTMCKGCIKKQFKTDYREKDICTPRCFCGERHTYLSADYTHLYDYTQDELKYLHLFIHEVFLPPWLRTKRVSKKCNSLLKFALLMISNNEKFNSFVCPGNTAKITKLRDKFQIVINTCVTKDCPLLSHDPFQESVLQQCVNDAGILSDISPASSPPVSSDPLLSSTFADDTTRGIEYANDPLATSTSVTAGTSRISSSIRDVNNYVTSQNVSDNYENVNPPTNENNTLAYLCSPPYPNNISIGLFDPGTPDFGELF</sequence>
<proteinExistence type="predicted"/>
<name>A0AA48P8X2_9VIRU</name>
<feature type="region of interest" description="Disordered" evidence="1">
    <location>
        <begin position="88"/>
        <end position="125"/>
    </location>
</feature>
<dbReference type="EMBL" id="BK063061">
    <property type="protein sequence ID" value="DBA11604.1"/>
    <property type="molecule type" value="Genomic_DNA"/>
</dbReference>
<accession>A0AA48P8X2</accession>
<evidence type="ECO:0000256" key="1">
    <source>
        <dbReference type="SAM" id="MobiDB-lite"/>
    </source>
</evidence>
<reference evidence="2" key="1">
    <citation type="journal article" date="2023" name="Front. Mar. Sci.">
        <title>Tracing the invertebrate herpesviruses in the global sequence datasets.</title>
        <authorList>
            <person name="Rosani U."/>
            <person name="Gaia M."/>
            <person name="Delmont T.O."/>
            <person name="Krupovic M."/>
        </authorList>
    </citation>
    <scope>NUCLEOTIDE SEQUENCE</scope>
    <source>
        <strain evidence="2">MalacoHV2/Med/2018 153</strain>
    </source>
</reference>
<feature type="compositionally biased region" description="Polar residues" evidence="1">
    <location>
        <begin position="104"/>
        <end position="125"/>
    </location>
</feature>
<protein>
    <submittedName>
        <fullName evidence="2">ORF64</fullName>
    </submittedName>
</protein>
<reference evidence="2" key="2">
    <citation type="submission" date="2023-01" db="EMBL/GenBank/DDBJ databases">
        <authorList>
            <person name="Rosani U."/>
            <person name="Delmont T.O."/>
            <person name="Gaia M."/>
            <person name="Krupovic M."/>
        </authorList>
    </citation>
    <scope>NUCLEOTIDE SEQUENCE</scope>
    <source>
        <strain evidence="2">MalacoHV2/Med/2018 153</strain>
    </source>
</reference>
<evidence type="ECO:0000313" key="2">
    <source>
        <dbReference type="EMBL" id="DBA11604.1"/>
    </source>
</evidence>
<organism evidence="2">
    <name type="scientific">Malaco herpesvirus 2</name>
    <dbReference type="NCBI Taxonomy" id="3031798"/>
    <lineage>
        <taxon>Viruses</taxon>
        <taxon>Duplodnaviria</taxon>
        <taxon>Heunggongvirae</taxon>
        <taxon>Peploviricota</taxon>
        <taxon>Herviviricetes</taxon>
        <taxon>Herpesvirales</taxon>
        <taxon>Malacoherpesviridae</taxon>
    </lineage>
</organism>